<dbReference type="EMBL" id="JAINWA010000003">
    <property type="protein sequence ID" value="MCD1655879.1"/>
    <property type="molecule type" value="Genomic_DNA"/>
</dbReference>
<comment type="caution">
    <text evidence="1">The sequence shown here is derived from an EMBL/GenBank/DDBJ whole genome shotgun (WGS) entry which is preliminary data.</text>
</comment>
<sequence length="161" mass="17741">MSKKTFDFLPEHEEVLAYTLARLPYGRTEAGAIADGANPESLPKPTGDASTWGLFYETADAVGFFAHASESPMDLLIRSSSHEEAPRAVHLKIAKRDLFSAVVPVGRKPANALAAFIGRLSARFFASEEETLSIRWKDGEVEKKLLFFGDKFGETFPSFRA</sequence>
<keyword evidence="2" id="KW-1185">Reference proteome</keyword>
<proteinExistence type="predicted"/>
<dbReference type="RefSeq" id="WP_230757848.1">
    <property type="nucleotide sequence ID" value="NZ_JAINWA010000003.1"/>
</dbReference>
<gene>
    <name evidence="1" type="ORF">K7J14_14365</name>
</gene>
<protein>
    <submittedName>
        <fullName evidence="1">Uncharacterized protein</fullName>
    </submittedName>
</protein>
<name>A0AAE3EM78_9SPIR</name>
<accession>A0AAE3EM78</accession>
<evidence type="ECO:0000313" key="2">
    <source>
        <dbReference type="Proteomes" id="UP001198163"/>
    </source>
</evidence>
<dbReference type="Proteomes" id="UP001198163">
    <property type="component" value="Unassembled WGS sequence"/>
</dbReference>
<organism evidence="1 2">
    <name type="scientific">Teretinema zuelzerae</name>
    <dbReference type="NCBI Taxonomy" id="156"/>
    <lineage>
        <taxon>Bacteria</taxon>
        <taxon>Pseudomonadati</taxon>
        <taxon>Spirochaetota</taxon>
        <taxon>Spirochaetia</taxon>
        <taxon>Spirochaetales</taxon>
        <taxon>Treponemataceae</taxon>
        <taxon>Teretinema</taxon>
    </lineage>
</organism>
<evidence type="ECO:0000313" key="1">
    <source>
        <dbReference type="EMBL" id="MCD1655879.1"/>
    </source>
</evidence>
<dbReference type="AlphaFoldDB" id="A0AAE3EM78"/>
<reference evidence="1" key="1">
    <citation type="submission" date="2021-08" db="EMBL/GenBank/DDBJ databases">
        <title>Comparative analyses of Brucepasteria parasyntrophica and Teretinema zuelzerae.</title>
        <authorList>
            <person name="Song Y."/>
            <person name="Brune A."/>
        </authorList>
    </citation>
    <scope>NUCLEOTIDE SEQUENCE</scope>
    <source>
        <strain evidence="1">DSM 1903</strain>
    </source>
</reference>